<gene>
    <name evidence="1" type="ORF">PanWU01x14_130680</name>
</gene>
<evidence type="ECO:0000313" key="2">
    <source>
        <dbReference type="Proteomes" id="UP000237105"/>
    </source>
</evidence>
<feature type="non-terminal residue" evidence="1">
    <location>
        <position position="1"/>
    </location>
</feature>
<organism evidence="1 2">
    <name type="scientific">Parasponia andersonii</name>
    <name type="common">Sponia andersonii</name>
    <dbReference type="NCBI Taxonomy" id="3476"/>
    <lineage>
        <taxon>Eukaryota</taxon>
        <taxon>Viridiplantae</taxon>
        <taxon>Streptophyta</taxon>
        <taxon>Embryophyta</taxon>
        <taxon>Tracheophyta</taxon>
        <taxon>Spermatophyta</taxon>
        <taxon>Magnoliopsida</taxon>
        <taxon>eudicotyledons</taxon>
        <taxon>Gunneridae</taxon>
        <taxon>Pentapetalae</taxon>
        <taxon>rosids</taxon>
        <taxon>fabids</taxon>
        <taxon>Rosales</taxon>
        <taxon>Cannabaceae</taxon>
        <taxon>Parasponia</taxon>
    </lineage>
</organism>
<dbReference type="Proteomes" id="UP000237105">
    <property type="component" value="Unassembled WGS sequence"/>
</dbReference>
<dbReference type="EMBL" id="JXTB01000103">
    <property type="protein sequence ID" value="PON63594.1"/>
    <property type="molecule type" value="Genomic_DNA"/>
</dbReference>
<proteinExistence type="predicted"/>
<sequence length="79" mass="8786">PYGLGSLLETLGGVPDIGRSTGVIKLKRQLVSSSSHSTQKMPILHATSYSRGWRKFVLEFPTIFSSNDSPRNRIKRLTL</sequence>
<reference evidence="2" key="1">
    <citation type="submission" date="2016-06" db="EMBL/GenBank/DDBJ databases">
        <title>Parallel loss of symbiosis genes in relatives of nitrogen-fixing non-legume Parasponia.</title>
        <authorList>
            <person name="Van Velzen R."/>
            <person name="Holmer R."/>
            <person name="Bu F."/>
            <person name="Rutten L."/>
            <person name="Van Zeijl A."/>
            <person name="Liu W."/>
            <person name="Santuari L."/>
            <person name="Cao Q."/>
            <person name="Sharma T."/>
            <person name="Shen D."/>
            <person name="Roswanjaya Y."/>
            <person name="Wardhani T."/>
            <person name="Kalhor M.S."/>
            <person name="Jansen J."/>
            <person name="Van den Hoogen J."/>
            <person name="Gungor B."/>
            <person name="Hartog M."/>
            <person name="Hontelez J."/>
            <person name="Verver J."/>
            <person name="Yang W.-C."/>
            <person name="Schijlen E."/>
            <person name="Repin R."/>
            <person name="Schilthuizen M."/>
            <person name="Schranz E."/>
            <person name="Heidstra R."/>
            <person name="Miyata K."/>
            <person name="Fedorova E."/>
            <person name="Kohlen W."/>
            <person name="Bisseling T."/>
            <person name="Smit S."/>
            <person name="Geurts R."/>
        </authorList>
    </citation>
    <scope>NUCLEOTIDE SEQUENCE [LARGE SCALE GENOMIC DNA]</scope>
    <source>
        <strain evidence="2">cv. WU1-14</strain>
    </source>
</reference>
<evidence type="ECO:0000313" key="1">
    <source>
        <dbReference type="EMBL" id="PON63594.1"/>
    </source>
</evidence>
<name>A0A2P5CRB7_PARAD</name>
<comment type="caution">
    <text evidence="1">The sequence shown here is derived from an EMBL/GenBank/DDBJ whole genome shotgun (WGS) entry which is preliminary data.</text>
</comment>
<protein>
    <submittedName>
        <fullName evidence="1">Uncharacterized protein</fullName>
    </submittedName>
</protein>
<dbReference type="AlphaFoldDB" id="A0A2P5CRB7"/>
<accession>A0A2P5CRB7</accession>
<keyword evidence="2" id="KW-1185">Reference proteome</keyword>